<keyword evidence="8" id="KW-0285">Flavoprotein</keyword>
<dbReference type="GO" id="GO:0106430">
    <property type="term" value="F:dihydroorotate dehydrogenase (quinone) activity"/>
    <property type="evidence" value="ECO:0007669"/>
    <property type="project" value="UniProtKB-EC"/>
</dbReference>
<organism evidence="16 17">
    <name type="scientific">Wenxinia marina DSM 24838</name>
    <dbReference type="NCBI Taxonomy" id="1123501"/>
    <lineage>
        <taxon>Bacteria</taxon>
        <taxon>Pseudomonadati</taxon>
        <taxon>Pseudomonadota</taxon>
        <taxon>Alphaproteobacteria</taxon>
        <taxon>Rhodobacterales</taxon>
        <taxon>Roseobacteraceae</taxon>
        <taxon>Wenxinia</taxon>
    </lineage>
</organism>
<feature type="domain" description="Dihydroorotate dehydrogenase catalytic" evidence="15">
    <location>
        <begin position="169"/>
        <end position="455"/>
    </location>
</feature>
<dbReference type="STRING" id="1123501.Wenmar_02794"/>
<evidence type="ECO:0000256" key="11">
    <source>
        <dbReference type="ARBA" id="ARBA00023002"/>
    </source>
</evidence>
<reference evidence="16 17" key="1">
    <citation type="submission" date="2013-01" db="EMBL/GenBank/DDBJ databases">
        <authorList>
            <person name="Fiebig A."/>
            <person name="Goeker M."/>
            <person name="Klenk H.-P.P."/>
        </authorList>
    </citation>
    <scope>NUCLEOTIDE SEQUENCE [LARGE SCALE GENOMIC DNA]</scope>
    <source>
        <strain evidence="16 17">DSM 24838</strain>
    </source>
</reference>
<keyword evidence="12" id="KW-0472">Membrane</keyword>
<dbReference type="EMBL" id="AONG01000013">
    <property type="protein sequence ID" value="KIQ68523.1"/>
    <property type="molecule type" value="Genomic_DNA"/>
</dbReference>
<comment type="caution">
    <text evidence="16">The sequence shown here is derived from an EMBL/GenBank/DDBJ whole genome shotgun (WGS) entry which is preliminary data.</text>
</comment>
<dbReference type="InterPro" id="IPR005720">
    <property type="entry name" value="Dihydroorotate_DH_cat"/>
</dbReference>
<dbReference type="SUPFAM" id="SSF56399">
    <property type="entry name" value="ADP-ribosylation"/>
    <property type="match status" value="1"/>
</dbReference>
<keyword evidence="11 16" id="KW-0560">Oxidoreductase</keyword>
<dbReference type="InterPro" id="IPR009297">
    <property type="entry name" value="DUF952"/>
</dbReference>
<evidence type="ECO:0000256" key="4">
    <source>
        <dbReference type="ARBA" id="ARBA00005161"/>
    </source>
</evidence>
<dbReference type="AlphaFoldDB" id="A0A0D0QC43"/>
<keyword evidence="9" id="KW-0288">FMN</keyword>
<dbReference type="PANTHER" id="PTHR48109">
    <property type="entry name" value="DIHYDROOROTATE DEHYDROGENASE (QUINONE), MITOCHONDRIAL-RELATED"/>
    <property type="match status" value="1"/>
</dbReference>
<dbReference type="NCBIfam" id="NF003645">
    <property type="entry name" value="PRK05286.1-2"/>
    <property type="match status" value="1"/>
</dbReference>
<gene>
    <name evidence="16" type="ORF">Wenmar_02794</name>
</gene>
<evidence type="ECO:0000256" key="13">
    <source>
        <dbReference type="ARBA" id="ARBA00048639"/>
    </source>
</evidence>
<dbReference type="GO" id="GO:0006207">
    <property type="term" value="P:'de novo' pyrimidine nucleobase biosynthetic process"/>
    <property type="evidence" value="ECO:0007669"/>
    <property type="project" value="UniProtKB-UniRule"/>
</dbReference>
<dbReference type="EC" id="1.3.5.2" evidence="6 14"/>
<evidence type="ECO:0000256" key="5">
    <source>
        <dbReference type="ARBA" id="ARBA00005359"/>
    </source>
</evidence>
<dbReference type="Pfam" id="PF06108">
    <property type="entry name" value="DUF952"/>
    <property type="match status" value="1"/>
</dbReference>
<comment type="similarity">
    <text evidence="5">Belongs to the dihydroorotate dehydrogenase family. Type 2 subfamily.</text>
</comment>
<sequence>MTLLLDAAFALRWVGAMLIYKIFRAPEWAELQAAGSTPGAPVDVADGYVHFSTAAQVAETAAKHFAGEDGLMLLSVEADALGDDLKWEPSRGGQLFPHLYRELRLSDVAAARAMPLVDGDHRLPRPVVIEKLGLAVLHRIDPETAHGLALKALQAGLGPRGGPVTSPRLRTSLAGLDLPNPVGLAAGFDKNAEVLAPLSRAAFGFLEVGAVTPRAQTGNPRPRLFRLAEDRAAINRFGFNNAGMEAAAGRLAQRPEGTVLGLNLGANKDSHDRAADFAKVLTRCGARIDFATVNVSSPNTEHLRDLQGREALAALLAGVMEANAALARPVPVLVKIAPDLKEGELAQVAEVAEAAGLAGIVATNTTITRDGLKSARREETGGLSGSPLFERSTRVLARLSTLTRLRLIGVGGVASAEDAYAKIRAGASAVQLYTALVYGGLALAREVAEGLDALLARDGFASVADAVGTDRDRWLTR</sequence>
<evidence type="ECO:0000313" key="16">
    <source>
        <dbReference type="EMBL" id="KIQ68523.1"/>
    </source>
</evidence>
<evidence type="ECO:0000256" key="7">
    <source>
        <dbReference type="ARBA" id="ARBA00018366"/>
    </source>
</evidence>
<dbReference type="PROSITE" id="PS00912">
    <property type="entry name" value="DHODEHASE_2"/>
    <property type="match status" value="1"/>
</dbReference>
<dbReference type="NCBIfam" id="TIGR01036">
    <property type="entry name" value="pyrD_sub2"/>
    <property type="match status" value="1"/>
</dbReference>
<dbReference type="Gene3D" id="3.20.170.20">
    <property type="entry name" value="Protein of unknown function DUF952"/>
    <property type="match status" value="1"/>
</dbReference>
<dbReference type="OrthoDB" id="9802377at2"/>
<dbReference type="InterPro" id="IPR005719">
    <property type="entry name" value="Dihydroorotate_DH_2"/>
</dbReference>
<dbReference type="GO" id="GO:0016020">
    <property type="term" value="C:membrane"/>
    <property type="evidence" value="ECO:0007669"/>
    <property type="project" value="UniProtKB-SubCell"/>
</dbReference>
<evidence type="ECO:0000256" key="9">
    <source>
        <dbReference type="ARBA" id="ARBA00022643"/>
    </source>
</evidence>
<evidence type="ECO:0000259" key="15">
    <source>
        <dbReference type="Pfam" id="PF01180"/>
    </source>
</evidence>
<dbReference type="Proteomes" id="UP000035100">
    <property type="component" value="Unassembled WGS sequence"/>
</dbReference>
<dbReference type="Pfam" id="PF01180">
    <property type="entry name" value="DHO_dh"/>
    <property type="match status" value="1"/>
</dbReference>
<keyword evidence="17" id="KW-1185">Reference proteome</keyword>
<dbReference type="UniPathway" id="UPA00070">
    <property type="reaction ID" value="UER00946"/>
</dbReference>
<evidence type="ECO:0000256" key="12">
    <source>
        <dbReference type="ARBA" id="ARBA00023136"/>
    </source>
</evidence>
<evidence type="ECO:0000256" key="2">
    <source>
        <dbReference type="ARBA" id="ARBA00003125"/>
    </source>
</evidence>
<evidence type="ECO:0000256" key="8">
    <source>
        <dbReference type="ARBA" id="ARBA00022630"/>
    </source>
</evidence>
<evidence type="ECO:0000313" key="17">
    <source>
        <dbReference type="Proteomes" id="UP000035100"/>
    </source>
</evidence>
<evidence type="ECO:0000256" key="14">
    <source>
        <dbReference type="NCBIfam" id="TIGR01036"/>
    </source>
</evidence>
<comment type="pathway">
    <text evidence="4">Pyrimidine metabolism; UMP biosynthesis via de novo pathway; orotate from (S)-dihydroorotate (quinone route): step 1/1.</text>
</comment>
<protein>
    <recommendedName>
        <fullName evidence="7 14">Dihydroorotate dehydrogenase (quinone)</fullName>
        <ecNumber evidence="6 14">1.3.5.2</ecNumber>
    </recommendedName>
</protein>
<dbReference type="GO" id="GO:0005737">
    <property type="term" value="C:cytoplasm"/>
    <property type="evidence" value="ECO:0007669"/>
    <property type="project" value="InterPro"/>
</dbReference>
<dbReference type="Gene3D" id="3.20.20.70">
    <property type="entry name" value="Aldolase class I"/>
    <property type="match status" value="1"/>
</dbReference>
<comment type="cofactor">
    <cofactor evidence="1">
        <name>FMN</name>
        <dbReference type="ChEBI" id="CHEBI:58210"/>
    </cofactor>
</comment>
<name>A0A0D0QC43_9RHOB</name>
<dbReference type="PANTHER" id="PTHR48109:SF4">
    <property type="entry name" value="DIHYDROOROTATE DEHYDROGENASE (QUINONE), MITOCHONDRIAL"/>
    <property type="match status" value="1"/>
</dbReference>
<dbReference type="InterPro" id="IPR001295">
    <property type="entry name" value="Dihydroorotate_DH_CS"/>
</dbReference>
<evidence type="ECO:0000256" key="6">
    <source>
        <dbReference type="ARBA" id="ARBA00012791"/>
    </source>
</evidence>
<proteinExistence type="inferred from homology"/>
<dbReference type="NCBIfam" id="NF003652">
    <property type="entry name" value="PRK05286.2-5"/>
    <property type="match status" value="1"/>
</dbReference>
<dbReference type="InterPro" id="IPR013785">
    <property type="entry name" value="Aldolase_TIM"/>
</dbReference>
<dbReference type="SUPFAM" id="SSF51395">
    <property type="entry name" value="FMN-linked oxidoreductases"/>
    <property type="match status" value="1"/>
</dbReference>
<dbReference type="PATRIC" id="fig|1123501.6.peg.2909"/>
<dbReference type="CDD" id="cd04738">
    <property type="entry name" value="DHOD_2_like"/>
    <property type="match status" value="1"/>
</dbReference>
<accession>A0A0D0QC43</accession>
<evidence type="ECO:0000256" key="10">
    <source>
        <dbReference type="ARBA" id="ARBA00022975"/>
    </source>
</evidence>
<evidence type="ECO:0000256" key="3">
    <source>
        <dbReference type="ARBA" id="ARBA00004370"/>
    </source>
</evidence>
<dbReference type="InterPro" id="IPR050074">
    <property type="entry name" value="DHO_dehydrogenase"/>
</dbReference>
<dbReference type="PROSITE" id="PS00911">
    <property type="entry name" value="DHODEHASE_1"/>
    <property type="match status" value="1"/>
</dbReference>
<keyword evidence="10" id="KW-0665">Pyrimidine biosynthesis</keyword>
<evidence type="ECO:0000256" key="1">
    <source>
        <dbReference type="ARBA" id="ARBA00001917"/>
    </source>
</evidence>
<dbReference type="GO" id="GO:0044205">
    <property type="term" value="P:'de novo' UMP biosynthetic process"/>
    <property type="evidence" value="ECO:0007669"/>
    <property type="project" value="UniProtKB-UniPathway"/>
</dbReference>
<dbReference type="eggNOG" id="COG0167">
    <property type="taxonomic scope" value="Bacteria"/>
</dbReference>
<comment type="catalytic activity">
    <reaction evidence="13">
        <text>(S)-dihydroorotate + a quinone = orotate + a quinol</text>
        <dbReference type="Rhea" id="RHEA:30187"/>
        <dbReference type="ChEBI" id="CHEBI:24646"/>
        <dbReference type="ChEBI" id="CHEBI:30839"/>
        <dbReference type="ChEBI" id="CHEBI:30864"/>
        <dbReference type="ChEBI" id="CHEBI:132124"/>
        <dbReference type="EC" id="1.3.5.2"/>
    </reaction>
</comment>
<comment type="subcellular location">
    <subcellularLocation>
        <location evidence="3">Membrane</location>
    </subcellularLocation>
</comment>
<comment type="function">
    <text evidence="2">Catalyzes the conversion of dihydroorotate to orotate with quinone as electron acceptor.</text>
</comment>